<keyword evidence="13 20" id="KW-0418">Kinase</keyword>
<dbReference type="EMBL" id="CP049865">
    <property type="protein sequence ID" value="QIK72492.1"/>
    <property type="molecule type" value="Genomic_DNA"/>
</dbReference>
<evidence type="ECO:0000256" key="1">
    <source>
        <dbReference type="ARBA" id="ARBA00000312"/>
    </source>
</evidence>
<reference evidence="20 21" key="1">
    <citation type="submission" date="2020-03" db="EMBL/GenBank/DDBJ databases">
        <title>Propioniciclava sp. nov., isolated from Hydrophilus acuminatus.</title>
        <authorList>
            <person name="Hyun D.-W."/>
            <person name="Bae J.-W."/>
        </authorList>
    </citation>
    <scope>NUCLEOTIDE SEQUENCE [LARGE SCALE GENOMIC DNA]</scope>
    <source>
        <strain evidence="20 21">HDW11</strain>
    </source>
</reference>
<dbReference type="Gene3D" id="3.40.50.300">
    <property type="entry name" value="P-loop containing nucleotide triphosphate hydrolases"/>
    <property type="match status" value="1"/>
</dbReference>
<keyword evidence="20" id="KW-0548">Nucleotidyltransferase</keyword>
<evidence type="ECO:0000256" key="5">
    <source>
        <dbReference type="ARBA" id="ARBA00004692"/>
    </source>
</evidence>
<keyword evidence="12 19" id="KW-0547">Nucleotide-binding</keyword>
<evidence type="ECO:0000256" key="8">
    <source>
        <dbReference type="ARBA" id="ARBA00012016"/>
    </source>
</evidence>
<name>A0A6G7Y6P9_9ACTN</name>
<dbReference type="GO" id="GO:0005525">
    <property type="term" value="F:GTP binding"/>
    <property type="evidence" value="ECO:0007669"/>
    <property type="project" value="UniProtKB-KW"/>
</dbReference>
<keyword evidence="14" id="KW-0067">ATP-binding</keyword>
<dbReference type="EC" id="2.7.7.62" evidence="9"/>
<dbReference type="GO" id="GO:0005524">
    <property type="term" value="F:ATP binding"/>
    <property type="evidence" value="ECO:0007669"/>
    <property type="project" value="UniProtKB-KW"/>
</dbReference>
<feature type="binding site" evidence="19">
    <location>
        <begin position="52"/>
        <end position="55"/>
    </location>
    <ligand>
        <name>GTP</name>
        <dbReference type="ChEBI" id="CHEBI:37565"/>
    </ligand>
</feature>
<evidence type="ECO:0000256" key="16">
    <source>
        <dbReference type="ARBA" id="ARBA00029570"/>
    </source>
</evidence>
<comment type="pathway">
    <text evidence="6">Cofactor biosynthesis; adenosylcobalamin biosynthesis; adenosylcobalamin from cob(II)yrinate a,c-diamide: step 5/7.</text>
</comment>
<comment type="catalytic activity">
    <reaction evidence="2">
        <text>adenosylcob(III)inamide phosphate + GTP + H(+) = adenosylcob(III)inamide-GDP + diphosphate</text>
        <dbReference type="Rhea" id="RHEA:22712"/>
        <dbReference type="ChEBI" id="CHEBI:15378"/>
        <dbReference type="ChEBI" id="CHEBI:33019"/>
        <dbReference type="ChEBI" id="CHEBI:37565"/>
        <dbReference type="ChEBI" id="CHEBI:58502"/>
        <dbReference type="ChEBI" id="CHEBI:60487"/>
        <dbReference type="EC" id="2.7.7.62"/>
    </reaction>
</comment>
<comment type="similarity">
    <text evidence="7">Belongs to the CobU/CobP family.</text>
</comment>
<sequence length="175" mass="18657">MRVLVTGGVRSGKSSYAEGLLADKGAVTYVTPGYPADPQADPEWAARVAAHKLSRPHTWTTLETLDVAEALRTVDGPVLVDCLGTWLTRQLDAEGWDAPRDHLQAVIGDRTAELAAAASGHPGPLVIVTNEVGWGVVPEHRSGRIFTDLLGWTNQAVARALDDVVLVVAGRTLHL</sequence>
<evidence type="ECO:0000256" key="2">
    <source>
        <dbReference type="ARBA" id="ARBA00000711"/>
    </source>
</evidence>
<dbReference type="PANTHER" id="PTHR34848">
    <property type="match status" value="1"/>
</dbReference>
<evidence type="ECO:0000313" key="20">
    <source>
        <dbReference type="EMBL" id="QIK72492.1"/>
    </source>
</evidence>
<feature type="binding site" evidence="19">
    <location>
        <position position="81"/>
    </location>
    <ligand>
        <name>GTP</name>
        <dbReference type="ChEBI" id="CHEBI:37565"/>
    </ligand>
</feature>
<dbReference type="UniPathway" id="UPA00148">
    <property type="reaction ID" value="UER00236"/>
</dbReference>
<dbReference type="RefSeq" id="WP_166233566.1">
    <property type="nucleotide sequence ID" value="NZ_CP049865.1"/>
</dbReference>
<comment type="catalytic activity">
    <reaction evidence="1">
        <text>adenosylcob(III)inamide + ATP = adenosylcob(III)inamide phosphate + ADP + H(+)</text>
        <dbReference type="Rhea" id="RHEA:15769"/>
        <dbReference type="ChEBI" id="CHEBI:2480"/>
        <dbReference type="ChEBI" id="CHEBI:15378"/>
        <dbReference type="ChEBI" id="CHEBI:30616"/>
        <dbReference type="ChEBI" id="CHEBI:58502"/>
        <dbReference type="ChEBI" id="CHEBI:456216"/>
        <dbReference type="EC" id="2.7.1.156"/>
    </reaction>
</comment>
<keyword evidence="21" id="KW-1185">Reference proteome</keyword>
<feature type="binding site" evidence="19">
    <location>
        <begin position="7"/>
        <end position="14"/>
    </location>
    <ligand>
        <name>GTP</name>
        <dbReference type="ChEBI" id="CHEBI:37565"/>
    </ligand>
</feature>
<evidence type="ECO:0000256" key="7">
    <source>
        <dbReference type="ARBA" id="ARBA00007490"/>
    </source>
</evidence>
<dbReference type="AlphaFoldDB" id="A0A6G7Y6P9"/>
<evidence type="ECO:0000256" key="6">
    <source>
        <dbReference type="ARBA" id="ARBA00005159"/>
    </source>
</evidence>
<comment type="catalytic activity">
    <reaction evidence="3">
        <text>adenosylcob(III)inamide + GTP = adenosylcob(III)inamide phosphate + GDP + H(+)</text>
        <dbReference type="Rhea" id="RHEA:15765"/>
        <dbReference type="ChEBI" id="CHEBI:2480"/>
        <dbReference type="ChEBI" id="CHEBI:15378"/>
        <dbReference type="ChEBI" id="CHEBI:37565"/>
        <dbReference type="ChEBI" id="CHEBI:58189"/>
        <dbReference type="ChEBI" id="CHEBI:58502"/>
        <dbReference type="EC" id="2.7.1.156"/>
    </reaction>
</comment>
<organism evidence="20 21">
    <name type="scientific">Propioniciclava coleopterorum</name>
    <dbReference type="NCBI Taxonomy" id="2714937"/>
    <lineage>
        <taxon>Bacteria</taxon>
        <taxon>Bacillati</taxon>
        <taxon>Actinomycetota</taxon>
        <taxon>Actinomycetes</taxon>
        <taxon>Propionibacteriales</taxon>
        <taxon>Propionibacteriaceae</taxon>
        <taxon>Propioniciclava</taxon>
    </lineage>
</organism>
<dbReference type="SUPFAM" id="SSF52540">
    <property type="entry name" value="P-loop containing nucleoside triphosphate hydrolases"/>
    <property type="match status" value="1"/>
</dbReference>
<feature type="binding site" evidence="19">
    <location>
        <position position="63"/>
    </location>
    <ligand>
        <name>GTP</name>
        <dbReference type="ChEBI" id="CHEBI:37565"/>
    </ligand>
</feature>
<evidence type="ECO:0000256" key="18">
    <source>
        <dbReference type="PIRSR" id="PIRSR006135-1"/>
    </source>
</evidence>
<evidence type="ECO:0000256" key="3">
    <source>
        <dbReference type="ARBA" id="ARBA00001522"/>
    </source>
</evidence>
<protein>
    <recommendedName>
        <fullName evidence="16">Adenosylcobinamide kinase</fullName>
        <ecNumber evidence="8">2.7.1.156</ecNumber>
        <ecNumber evidence="9">2.7.7.62</ecNumber>
    </recommendedName>
    <alternativeName>
        <fullName evidence="17">Adenosylcobinamide-phosphate guanylyltransferase</fullName>
    </alternativeName>
</protein>
<keyword evidence="11 20" id="KW-0808">Transferase</keyword>
<gene>
    <name evidence="20" type="ORF">G7070_09720</name>
</gene>
<comment type="function">
    <text evidence="4">Catalyzes ATP-dependent phosphorylation of adenosylcobinamide and addition of GMP to adenosylcobinamide phosphate.</text>
</comment>
<evidence type="ECO:0000256" key="10">
    <source>
        <dbReference type="ARBA" id="ARBA00022573"/>
    </source>
</evidence>
<keyword evidence="10" id="KW-0169">Cobalamin biosynthesis</keyword>
<dbReference type="GO" id="GO:0008820">
    <property type="term" value="F:cobinamide phosphate guanylyltransferase activity"/>
    <property type="evidence" value="ECO:0007669"/>
    <property type="project" value="UniProtKB-EC"/>
</dbReference>
<dbReference type="Pfam" id="PF02283">
    <property type="entry name" value="CobU"/>
    <property type="match status" value="1"/>
</dbReference>
<dbReference type="Proteomes" id="UP000501058">
    <property type="component" value="Chromosome"/>
</dbReference>
<keyword evidence="15 19" id="KW-0342">GTP-binding</keyword>
<dbReference type="GO" id="GO:0009236">
    <property type="term" value="P:cobalamin biosynthetic process"/>
    <property type="evidence" value="ECO:0007669"/>
    <property type="project" value="UniProtKB-UniPathway"/>
</dbReference>
<evidence type="ECO:0000256" key="11">
    <source>
        <dbReference type="ARBA" id="ARBA00022679"/>
    </source>
</evidence>
<dbReference type="GO" id="GO:0043752">
    <property type="term" value="F:adenosylcobinamide kinase activity"/>
    <property type="evidence" value="ECO:0007669"/>
    <property type="project" value="UniProtKB-EC"/>
</dbReference>
<dbReference type="CDD" id="cd00544">
    <property type="entry name" value="CobU"/>
    <property type="match status" value="1"/>
</dbReference>
<comment type="pathway">
    <text evidence="5">Cofactor biosynthesis; adenosylcobalamin biosynthesis; adenosylcobalamin from cob(II)yrinate a,c-diamide: step 6/7.</text>
</comment>
<accession>A0A6G7Y6P9</accession>
<feature type="active site" description="GMP-histidine intermediate" evidence="18">
    <location>
        <position position="51"/>
    </location>
</feature>
<dbReference type="InterPro" id="IPR003203">
    <property type="entry name" value="CobU/CobP"/>
</dbReference>
<dbReference type="InterPro" id="IPR027417">
    <property type="entry name" value="P-loop_NTPase"/>
</dbReference>
<evidence type="ECO:0000256" key="17">
    <source>
        <dbReference type="ARBA" id="ARBA00030571"/>
    </source>
</evidence>
<evidence type="ECO:0000256" key="12">
    <source>
        <dbReference type="ARBA" id="ARBA00022741"/>
    </source>
</evidence>
<evidence type="ECO:0000256" key="15">
    <source>
        <dbReference type="ARBA" id="ARBA00023134"/>
    </source>
</evidence>
<evidence type="ECO:0000256" key="14">
    <source>
        <dbReference type="ARBA" id="ARBA00022840"/>
    </source>
</evidence>
<evidence type="ECO:0000256" key="4">
    <source>
        <dbReference type="ARBA" id="ARBA00003889"/>
    </source>
</evidence>
<evidence type="ECO:0000256" key="19">
    <source>
        <dbReference type="PIRSR" id="PIRSR006135-2"/>
    </source>
</evidence>
<dbReference type="PIRSF" id="PIRSF006135">
    <property type="entry name" value="CobU"/>
    <property type="match status" value="1"/>
</dbReference>
<proteinExistence type="inferred from homology"/>
<dbReference type="EC" id="2.7.1.156" evidence="8"/>
<evidence type="ECO:0000313" key="21">
    <source>
        <dbReference type="Proteomes" id="UP000501058"/>
    </source>
</evidence>
<dbReference type="PANTHER" id="PTHR34848:SF1">
    <property type="entry name" value="BIFUNCTIONAL ADENOSYLCOBALAMIN BIOSYNTHESIS PROTEIN COBU"/>
    <property type="match status" value="1"/>
</dbReference>
<evidence type="ECO:0000256" key="9">
    <source>
        <dbReference type="ARBA" id="ARBA00012523"/>
    </source>
</evidence>
<dbReference type="KEGG" id="prv:G7070_09720"/>
<evidence type="ECO:0000256" key="13">
    <source>
        <dbReference type="ARBA" id="ARBA00022777"/>
    </source>
</evidence>